<reference evidence="10" key="3">
    <citation type="submission" date="2022-06" db="UniProtKB">
        <authorList>
            <consortium name="EnsemblMetazoa"/>
        </authorList>
    </citation>
    <scope>IDENTIFICATION</scope>
</reference>
<evidence type="ECO:0000256" key="7">
    <source>
        <dbReference type="SAM" id="MobiDB-lite"/>
    </source>
</evidence>
<evidence type="ECO:0000256" key="6">
    <source>
        <dbReference type="ARBA" id="ARBA00025718"/>
    </source>
</evidence>
<evidence type="ECO:0000256" key="3">
    <source>
        <dbReference type="ARBA" id="ARBA00022692"/>
    </source>
</evidence>
<name>A0A834R704_SARSC</name>
<sequence length="741" mass="83974">MNSIWQQQGDFTPNTMNDSLGPTATMSANLISNQSPYSKVLNIETESMLSGYNDRGKKSINGRNGSIVSYATVLNTNNNNNNSKISSTMNINNSNDSNLKNCSNQSLMTTQMLTAVNNGDSTNLINPYHGNYQADNNLDPVQSVVSMRSRHSHQSNRNGQIAKTIESPYSLSSAVNTAAQDLVQVSMIPSLDNDWNDNTTAITGNTSDQSGSIDDLTRLDKIVSIQNTFQIRCQIWSTMVIASILSMSAFFSPIIMVLLPQIEWFEWKLKECGPECDGLVISLVFKLLLLAVGSWAVFFRRPRFILPRLCVYRSAVSALIILLMVTYWLFYSVRIAEKRFNEEDAISYHSILLFAISLVDALLFIHYLAVLLLEFRHVETQYFVKVIRSPDGYSHCYSLGPTSIQRASIWILEKYYQDFPRYNPLWDRLLSTRSRNKNSFARNELKYYNVDDEANLTGTPNKNDNLNSTSITLNPLQLSPKSILAQNTAANAGRPKGTYLNGGSSITDGRGNRRHTGNSNNRNNLETASHQSGRSGHHHHHHHHNRRHSERFHDEHEFERRVRKRKSRLINVTEEAFTHVKRVQQTRNGPSIPMDPKEAAQAIFPTIAKTLQKYLRATRQQTRHSMQSILEHLSVCLTYDLSPKTFLEKYFSSSPPFDHLSEPTLLTASNTRPTESIETWNLICDTLVSRSIKSGSMFLLRQGDISLLVTINRFPNINLIEEVVDLENTKFIFKLNSETSV</sequence>
<feature type="region of interest" description="Disordered" evidence="7">
    <location>
        <begin position="1"/>
        <end position="20"/>
    </location>
</feature>
<gene>
    <name evidence="9" type="ORF">SSS_1246</name>
</gene>
<dbReference type="GO" id="GO:0005886">
    <property type="term" value="C:plasma membrane"/>
    <property type="evidence" value="ECO:0007669"/>
    <property type="project" value="UniProtKB-SubCell"/>
</dbReference>
<accession>A0A834R704</accession>
<evidence type="ECO:0000256" key="8">
    <source>
        <dbReference type="SAM" id="Phobius"/>
    </source>
</evidence>
<dbReference type="AlphaFoldDB" id="A0A834R704"/>
<evidence type="ECO:0000256" key="1">
    <source>
        <dbReference type="ARBA" id="ARBA00004651"/>
    </source>
</evidence>
<feature type="region of interest" description="Disordered" evidence="7">
    <location>
        <begin position="453"/>
        <end position="472"/>
    </location>
</feature>
<feature type="compositionally biased region" description="Polar residues" evidence="7">
    <location>
        <begin position="517"/>
        <end position="528"/>
    </location>
</feature>
<evidence type="ECO:0000313" key="10">
    <source>
        <dbReference type="EnsemblMetazoa" id="KAF7491013.1"/>
    </source>
</evidence>
<proteinExistence type="inferred from homology"/>
<feature type="compositionally biased region" description="Basic residues" evidence="7">
    <location>
        <begin position="535"/>
        <end position="550"/>
    </location>
</feature>
<feature type="transmembrane region" description="Helical" evidence="8">
    <location>
        <begin position="279"/>
        <end position="298"/>
    </location>
</feature>
<keyword evidence="4 8" id="KW-1133">Transmembrane helix</keyword>
<dbReference type="Proteomes" id="UP000070412">
    <property type="component" value="Unassembled WGS sequence"/>
</dbReference>
<protein>
    <submittedName>
        <fullName evidence="9">Vang-like protein 1</fullName>
    </submittedName>
</protein>
<keyword evidence="11" id="KW-1185">Reference proteome</keyword>
<feature type="transmembrane region" description="Helical" evidence="8">
    <location>
        <begin position="310"/>
        <end position="331"/>
    </location>
</feature>
<dbReference type="Pfam" id="PF06638">
    <property type="entry name" value="Strabismus"/>
    <property type="match status" value="2"/>
</dbReference>
<evidence type="ECO:0000256" key="5">
    <source>
        <dbReference type="ARBA" id="ARBA00023136"/>
    </source>
</evidence>
<dbReference type="OrthoDB" id="8887313at2759"/>
<comment type="subcellular location">
    <subcellularLocation>
        <location evidence="1">Cell membrane</location>
        <topology evidence="1">Multi-pass membrane protein</topology>
    </subcellularLocation>
</comment>
<comment type="similarity">
    <text evidence="6">Belongs to the Vang family.</text>
</comment>
<dbReference type="EnsemblMetazoa" id="SSS_1246s_mrna">
    <property type="protein sequence ID" value="KAF7491013.1"/>
    <property type="gene ID" value="SSS_1246"/>
</dbReference>
<keyword evidence="5 8" id="KW-0472">Membrane</keyword>
<keyword evidence="3 8" id="KW-0812">Transmembrane</keyword>
<feature type="compositionally biased region" description="Polar residues" evidence="7">
    <location>
        <begin position="456"/>
        <end position="472"/>
    </location>
</feature>
<evidence type="ECO:0000256" key="2">
    <source>
        <dbReference type="ARBA" id="ARBA00022475"/>
    </source>
</evidence>
<reference evidence="9" key="2">
    <citation type="submission" date="2020-01" db="EMBL/GenBank/DDBJ databases">
        <authorList>
            <person name="Korhonen P.K.K."/>
            <person name="Guangxu M.G."/>
            <person name="Wang T.W."/>
            <person name="Stroehlein A.J.S."/>
            <person name="Young N.D."/>
            <person name="Ang C.-S.A."/>
            <person name="Fernando D.W.F."/>
            <person name="Lu H.L."/>
            <person name="Taylor S.T."/>
            <person name="Ehtesham M.E.M."/>
            <person name="Najaraj S.H.N."/>
            <person name="Harsha G.H.G."/>
            <person name="Madugundu A.M."/>
            <person name="Renuse S.R."/>
            <person name="Holt D.H."/>
            <person name="Pandey A.P."/>
            <person name="Papenfuss A.P."/>
            <person name="Gasser R.B.G."/>
            <person name="Fischer K.F."/>
        </authorList>
    </citation>
    <scope>NUCLEOTIDE SEQUENCE</scope>
    <source>
        <strain evidence="9">SSS_KF_BRIS2020</strain>
    </source>
</reference>
<organism evidence="9">
    <name type="scientific">Sarcoptes scabiei</name>
    <name type="common">Itch mite</name>
    <name type="synonym">Acarus scabiei</name>
    <dbReference type="NCBI Taxonomy" id="52283"/>
    <lineage>
        <taxon>Eukaryota</taxon>
        <taxon>Metazoa</taxon>
        <taxon>Ecdysozoa</taxon>
        <taxon>Arthropoda</taxon>
        <taxon>Chelicerata</taxon>
        <taxon>Arachnida</taxon>
        <taxon>Acari</taxon>
        <taxon>Acariformes</taxon>
        <taxon>Sarcoptiformes</taxon>
        <taxon>Astigmata</taxon>
        <taxon>Psoroptidia</taxon>
        <taxon>Sarcoptoidea</taxon>
        <taxon>Sarcoptidae</taxon>
        <taxon>Sarcoptinae</taxon>
        <taxon>Sarcoptes</taxon>
    </lineage>
</organism>
<feature type="transmembrane region" description="Helical" evidence="8">
    <location>
        <begin position="351"/>
        <end position="373"/>
    </location>
</feature>
<feature type="transmembrane region" description="Helical" evidence="8">
    <location>
        <begin position="235"/>
        <end position="259"/>
    </location>
</feature>
<keyword evidence="2" id="KW-1003">Cell membrane</keyword>
<dbReference type="EMBL" id="WVUK01000062">
    <property type="protein sequence ID" value="KAF7491013.1"/>
    <property type="molecule type" value="Genomic_DNA"/>
</dbReference>
<dbReference type="InterPro" id="IPR009539">
    <property type="entry name" value="VANGL"/>
</dbReference>
<evidence type="ECO:0000313" key="9">
    <source>
        <dbReference type="EMBL" id="KAF7491013.1"/>
    </source>
</evidence>
<feature type="region of interest" description="Disordered" evidence="7">
    <location>
        <begin position="490"/>
        <end position="556"/>
    </location>
</feature>
<dbReference type="PANTHER" id="PTHR20886">
    <property type="entry name" value="VANG-LIKE PROTEIN"/>
    <property type="match status" value="1"/>
</dbReference>
<evidence type="ECO:0000256" key="4">
    <source>
        <dbReference type="ARBA" id="ARBA00022989"/>
    </source>
</evidence>
<reference evidence="11" key="1">
    <citation type="journal article" date="2020" name="PLoS Negl. Trop. Dis.">
        <title>High-quality nuclear genome for Sarcoptes scabiei-A critical resource for a neglected parasite.</title>
        <authorList>
            <person name="Korhonen P.K."/>
            <person name="Gasser R.B."/>
            <person name="Ma G."/>
            <person name="Wang T."/>
            <person name="Stroehlein A.J."/>
            <person name="Young N.D."/>
            <person name="Ang C.S."/>
            <person name="Fernando D.D."/>
            <person name="Lu H.C."/>
            <person name="Taylor S."/>
            <person name="Reynolds S.L."/>
            <person name="Mofiz E."/>
            <person name="Najaraj S.H."/>
            <person name="Gowda H."/>
            <person name="Madugundu A."/>
            <person name="Renuse S."/>
            <person name="Holt D."/>
            <person name="Pandey A."/>
            <person name="Papenfuss A.T."/>
            <person name="Fischer K."/>
        </authorList>
    </citation>
    <scope>NUCLEOTIDE SEQUENCE [LARGE SCALE GENOMIC DNA]</scope>
</reference>
<evidence type="ECO:0000313" key="11">
    <source>
        <dbReference type="Proteomes" id="UP000070412"/>
    </source>
</evidence>